<proteinExistence type="predicted"/>
<name>A0AAD5L7B9_9CRUS</name>
<dbReference type="Proteomes" id="UP000820818">
    <property type="component" value="Linkage Group LG6"/>
</dbReference>
<keyword evidence="1" id="KW-0732">Signal</keyword>
<keyword evidence="3" id="KW-1185">Reference proteome</keyword>
<evidence type="ECO:0000313" key="2">
    <source>
        <dbReference type="EMBL" id="KAI9557411.1"/>
    </source>
</evidence>
<evidence type="ECO:0000256" key="1">
    <source>
        <dbReference type="SAM" id="SignalP"/>
    </source>
</evidence>
<reference evidence="2 3" key="1">
    <citation type="submission" date="2022-05" db="EMBL/GenBank/DDBJ databases">
        <title>A multi-omics perspective on studying reproductive biology in Daphnia sinensis.</title>
        <authorList>
            <person name="Jia J."/>
        </authorList>
    </citation>
    <scope>NUCLEOTIDE SEQUENCE [LARGE SCALE GENOMIC DNA]</scope>
    <source>
        <strain evidence="2 3">WSL</strain>
    </source>
</reference>
<gene>
    <name evidence="2" type="ORF">GHT06_017239</name>
</gene>
<feature type="chain" id="PRO_5042110934" description="Myosuppressin" evidence="1">
    <location>
        <begin position="30"/>
        <end position="107"/>
    </location>
</feature>
<accession>A0AAD5L7B9</accession>
<evidence type="ECO:0000313" key="3">
    <source>
        <dbReference type="Proteomes" id="UP000820818"/>
    </source>
</evidence>
<protein>
    <recommendedName>
        <fullName evidence="4">Myosuppressin</fullName>
    </recommendedName>
</protein>
<feature type="signal peptide" evidence="1">
    <location>
        <begin position="1"/>
        <end position="29"/>
    </location>
</feature>
<evidence type="ECO:0008006" key="4">
    <source>
        <dbReference type="Google" id="ProtNLM"/>
    </source>
</evidence>
<dbReference type="EMBL" id="WJBH02000006">
    <property type="protein sequence ID" value="KAI9557411.1"/>
    <property type="molecule type" value="Genomic_DNA"/>
</dbReference>
<dbReference type="AlphaFoldDB" id="A0AAD5L7B9"/>
<sequence>MLATRGTHQTAAMLATAAVLAFAVMVVIGSPVAEAGSIPPPHCNPDVSDALPPRLRRICAALYGIAEISNAVEQYLDDKTMRDPMTDSDRGVKRQDVDHVFLRFGRR</sequence>
<comment type="caution">
    <text evidence="2">The sequence shown here is derived from an EMBL/GenBank/DDBJ whole genome shotgun (WGS) entry which is preliminary data.</text>
</comment>
<organism evidence="2 3">
    <name type="scientific">Daphnia sinensis</name>
    <dbReference type="NCBI Taxonomy" id="1820382"/>
    <lineage>
        <taxon>Eukaryota</taxon>
        <taxon>Metazoa</taxon>
        <taxon>Ecdysozoa</taxon>
        <taxon>Arthropoda</taxon>
        <taxon>Crustacea</taxon>
        <taxon>Branchiopoda</taxon>
        <taxon>Diplostraca</taxon>
        <taxon>Cladocera</taxon>
        <taxon>Anomopoda</taxon>
        <taxon>Daphniidae</taxon>
        <taxon>Daphnia</taxon>
        <taxon>Daphnia similis group</taxon>
    </lineage>
</organism>